<organism evidence="1">
    <name type="scientific">viral metagenome</name>
    <dbReference type="NCBI Taxonomy" id="1070528"/>
    <lineage>
        <taxon>unclassified sequences</taxon>
        <taxon>metagenomes</taxon>
        <taxon>organismal metagenomes</taxon>
    </lineage>
</organism>
<evidence type="ECO:0000313" key="1">
    <source>
        <dbReference type="EMBL" id="QHT17187.1"/>
    </source>
</evidence>
<protein>
    <recommendedName>
        <fullName evidence="2">Methyltransferase</fullName>
    </recommendedName>
</protein>
<reference evidence="1" key="1">
    <citation type="journal article" date="2020" name="Nature">
        <title>Giant virus diversity and host interactions through global metagenomics.</title>
        <authorList>
            <person name="Schulz F."/>
            <person name="Roux S."/>
            <person name="Paez-Espino D."/>
            <person name="Jungbluth S."/>
            <person name="Walsh D.A."/>
            <person name="Denef V.J."/>
            <person name="McMahon K.D."/>
            <person name="Konstantinidis K.T."/>
            <person name="Eloe-Fadrosh E.A."/>
            <person name="Kyrpides N.C."/>
            <person name="Woyke T."/>
        </authorList>
    </citation>
    <scope>NUCLEOTIDE SEQUENCE</scope>
    <source>
        <strain evidence="1">GVMAG-M-3300023174-24</strain>
    </source>
</reference>
<dbReference type="EMBL" id="MN739632">
    <property type="protein sequence ID" value="QHT17187.1"/>
    <property type="molecule type" value="Genomic_DNA"/>
</dbReference>
<proteinExistence type="predicted"/>
<sequence>MPISFDLEEVRLKYNCVNYFETGLWDPRSEVSSKMALRSGFEKIYCIEIRPDWVRLGLDIFEDDIKTGRYNLILDDSTNMKNYINDKVFENRTIFFLDAHVDNKNIYNYKKRCPLFDELEAIKSIDRKDNIIMIDDLRIIKRPFPWGEKRYGNINFLQEIMNKIIEINKDYKFTTLNGHIENDVLLAYL</sequence>
<evidence type="ECO:0008006" key="2">
    <source>
        <dbReference type="Google" id="ProtNLM"/>
    </source>
</evidence>
<dbReference type="AlphaFoldDB" id="A0A6C0DKX3"/>
<name>A0A6C0DKX3_9ZZZZ</name>
<accession>A0A6C0DKX3</accession>